<evidence type="ECO:0000256" key="6">
    <source>
        <dbReference type="RuleBase" id="RU004466"/>
    </source>
</evidence>
<dbReference type="Pfam" id="PF00348">
    <property type="entry name" value="polyprenyl_synt"/>
    <property type="match status" value="1"/>
</dbReference>
<dbReference type="PROSITE" id="PS00444">
    <property type="entry name" value="POLYPRENYL_SYNTHASE_2"/>
    <property type="match status" value="1"/>
</dbReference>
<evidence type="ECO:0000313" key="8">
    <source>
        <dbReference type="Proteomes" id="UP000306192"/>
    </source>
</evidence>
<name>A0A4T2C4T2_9MICO</name>
<gene>
    <name evidence="7" type="ORF">D4765_05310</name>
</gene>
<dbReference type="InterPro" id="IPR000092">
    <property type="entry name" value="Polyprenyl_synt"/>
</dbReference>
<dbReference type="OrthoDB" id="4497239at2"/>
<dbReference type="GO" id="GO:0004659">
    <property type="term" value="F:prenyltransferase activity"/>
    <property type="evidence" value="ECO:0007669"/>
    <property type="project" value="InterPro"/>
</dbReference>
<evidence type="ECO:0000256" key="1">
    <source>
        <dbReference type="ARBA" id="ARBA00001946"/>
    </source>
</evidence>
<dbReference type="InterPro" id="IPR008949">
    <property type="entry name" value="Isoprenoid_synthase_dom_sf"/>
</dbReference>
<evidence type="ECO:0000256" key="4">
    <source>
        <dbReference type="ARBA" id="ARBA00022723"/>
    </source>
</evidence>
<proteinExistence type="inferred from homology"/>
<dbReference type="Gene3D" id="1.10.600.10">
    <property type="entry name" value="Farnesyl Diphosphate Synthase"/>
    <property type="match status" value="1"/>
</dbReference>
<evidence type="ECO:0000256" key="5">
    <source>
        <dbReference type="ARBA" id="ARBA00022842"/>
    </source>
</evidence>
<organism evidence="7 8">
    <name type="scientific">Subtercola vilae</name>
    <dbReference type="NCBI Taxonomy" id="2056433"/>
    <lineage>
        <taxon>Bacteria</taxon>
        <taxon>Bacillati</taxon>
        <taxon>Actinomycetota</taxon>
        <taxon>Actinomycetes</taxon>
        <taxon>Micrococcales</taxon>
        <taxon>Microbacteriaceae</taxon>
        <taxon>Subtercola</taxon>
    </lineage>
</organism>
<protein>
    <submittedName>
        <fullName evidence="7">Polyprenyl synthetase family protein</fullName>
    </submittedName>
</protein>
<dbReference type="GO" id="GO:0008299">
    <property type="term" value="P:isoprenoid biosynthetic process"/>
    <property type="evidence" value="ECO:0007669"/>
    <property type="project" value="InterPro"/>
</dbReference>
<dbReference type="InterPro" id="IPR033749">
    <property type="entry name" value="Polyprenyl_synt_CS"/>
</dbReference>
<dbReference type="EMBL" id="QYRT01000007">
    <property type="protein sequence ID" value="TIH39080.1"/>
    <property type="molecule type" value="Genomic_DNA"/>
</dbReference>
<comment type="cofactor">
    <cofactor evidence="1">
        <name>Mg(2+)</name>
        <dbReference type="ChEBI" id="CHEBI:18420"/>
    </cofactor>
</comment>
<keyword evidence="3 6" id="KW-0808">Transferase</keyword>
<keyword evidence="5" id="KW-0460">Magnesium</keyword>
<dbReference type="GO" id="GO:0046872">
    <property type="term" value="F:metal ion binding"/>
    <property type="evidence" value="ECO:0007669"/>
    <property type="project" value="UniProtKB-KW"/>
</dbReference>
<evidence type="ECO:0000313" key="7">
    <source>
        <dbReference type="EMBL" id="TIH39080.1"/>
    </source>
</evidence>
<dbReference type="PANTHER" id="PTHR12001">
    <property type="entry name" value="GERANYLGERANYL PYROPHOSPHATE SYNTHASE"/>
    <property type="match status" value="1"/>
</dbReference>
<dbReference type="PANTHER" id="PTHR12001:SF69">
    <property type="entry name" value="ALL TRANS-POLYPRENYL-DIPHOSPHATE SYNTHASE PDSS1"/>
    <property type="match status" value="1"/>
</dbReference>
<dbReference type="SFLD" id="SFLDG01017">
    <property type="entry name" value="Polyprenyl_Transferase_Like"/>
    <property type="match status" value="1"/>
</dbReference>
<dbReference type="CDD" id="cd00685">
    <property type="entry name" value="Trans_IPPS_HT"/>
    <property type="match status" value="1"/>
</dbReference>
<accession>A0A4T2C4T2</accession>
<sequence length="351" mass="37584">MSKGARRSPSSSASFSLTERLFATADDRKAAKAVDEGLVRLEERLVAETVFHDGMAEVSARYLLDAGGKRVRPILAFLTAQLGDGVTDDVVTAATSIELIHLASLYHDDVMDEAEQRRGVPTAHNVWSNSIAILTGDLLFARASKLLSILGERAIRLQADTFERLCLGQLHETVGPRPGEDAIEHYLRVLADKTGSLIAASAQLGVLVSNAPEVYQQAVFDFGEKIGIAFQLVDDVIDLAPPSDATGKTAGTDIRAGVVTLPLLYLQRDAPTDPGAADLLRRLDPELIADTPAAEVDALIAELRGHPVTAETMVAARQWAADAIAALDVLPDGTVKKTLLRFADTMVERSS</sequence>
<dbReference type="Proteomes" id="UP000306192">
    <property type="component" value="Unassembled WGS sequence"/>
</dbReference>
<comment type="similarity">
    <text evidence="2 6">Belongs to the FPP/GGPP synthase family.</text>
</comment>
<dbReference type="SUPFAM" id="SSF48576">
    <property type="entry name" value="Terpenoid synthases"/>
    <property type="match status" value="1"/>
</dbReference>
<reference evidence="7 8" key="1">
    <citation type="journal article" date="2019" name="Microorganisms">
        <title>Systematic Affiliation and Genome Analysis of Subtercola vilae DB165(T) with Particular Emphasis on Cold Adaptation of an Isolate from a High-Altitude Cold Volcano Lake.</title>
        <authorList>
            <person name="Villalobos A.S."/>
            <person name="Wiese J."/>
            <person name="Imhoff J.F."/>
            <person name="Dorador C."/>
            <person name="Keller A."/>
            <person name="Hentschel U."/>
        </authorList>
    </citation>
    <scope>NUCLEOTIDE SEQUENCE [LARGE SCALE GENOMIC DNA]</scope>
    <source>
        <strain evidence="7 8">DB165</strain>
    </source>
</reference>
<dbReference type="AlphaFoldDB" id="A0A4T2C4T2"/>
<comment type="caution">
    <text evidence="7">The sequence shown here is derived from an EMBL/GenBank/DDBJ whole genome shotgun (WGS) entry which is preliminary data.</text>
</comment>
<evidence type="ECO:0000256" key="3">
    <source>
        <dbReference type="ARBA" id="ARBA00022679"/>
    </source>
</evidence>
<dbReference type="SFLD" id="SFLDS00005">
    <property type="entry name" value="Isoprenoid_Synthase_Type_I"/>
    <property type="match status" value="1"/>
</dbReference>
<dbReference type="RefSeq" id="WP_136641330.1">
    <property type="nucleotide sequence ID" value="NZ_QYRT01000007.1"/>
</dbReference>
<evidence type="ECO:0000256" key="2">
    <source>
        <dbReference type="ARBA" id="ARBA00006706"/>
    </source>
</evidence>
<keyword evidence="4" id="KW-0479">Metal-binding</keyword>
<keyword evidence="8" id="KW-1185">Reference proteome</keyword>